<accession>A0ABV8JBS7</accession>
<feature type="chain" id="PRO_5045141330" description="VCBS repeat-containing protein" evidence="1">
    <location>
        <begin position="25"/>
        <end position="288"/>
    </location>
</feature>
<dbReference type="EMBL" id="JBHSBL010000048">
    <property type="protein sequence ID" value="MFC4072923.1"/>
    <property type="molecule type" value="Genomic_DNA"/>
</dbReference>
<protein>
    <recommendedName>
        <fullName evidence="4">VCBS repeat-containing protein</fullName>
    </recommendedName>
</protein>
<comment type="caution">
    <text evidence="2">The sequence shown here is derived from an EMBL/GenBank/DDBJ whole genome shotgun (WGS) entry which is preliminary data.</text>
</comment>
<evidence type="ECO:0000313" key="2">
    <source>
        <dbReference type="EMBL" id="MFC4072923.1"/>
    </source>
</evidence>
<organism evidence="2 3">
    <name type="scientific">Actinoplanes subglobosus</name>
    <dbReference type="NCBI Taxonomy" id="1547892"/>
    <lineage>
        <taxon>Bacteria</taxon>
        <taxon>Bacillati</taxon>
        <taxon>Actinomycetota</taxon>
        <taxon>Actinomycetes</taxon>
        <taxon>Micromonosporales</taxon>
        <taxon>Micromonosporaceae</taxon>
        <taxon>Actinoplanes</taxon>
    </lineage>
</organism>
<evidence type="ECO:0000256" key="1">
    <source>
        <dbReference type="SAM" id="SignalP"/>
    </source>
</evidence>
<sequence>MRRTSRWALALTLTVAMVAPAAPAAADPDVPVSVAAAYATVSCGGVKAMDTALATRLDPKLNGTLRGYLSGYRMSCARRIVEAVRARGLAKRAAAIAVTTAIVESTLQNISEEVDHDSLGLFQQRASWGTAAQRLNPQWATDAFLNRMISLYPNNSWNNTANPIGVICQAVQVSAYPDRYQVQASDGSTIAYNIWDALSNPPVKPVDTVGMFDPDENPSFHLLAQNAAVHSKWAFELGAAGDLPVTGDWDGNGKDSVGIFRPSGASFHLTNSLANTGQSDYIFTNGLG</sequence>
<feature type="non-terminal residue" evidence="2">
    <location>
        <position position="288"/>
    </location>
</feature>
<keyword evidence="1" id="KW-0732">Signal</keyword>
<proteinExistence type="predicted"/>
<name>A0ABV8JBS7_9ACTN</name>
<evidence type="ECO:0000313" key="3">
    <source>
        <dbReference type="Proteomes" id="UP001595867"/>
    </source>
</evidence>
<dbReference type="Proteomes" id="UP001595867">
    <property type="component" value="Unassembled WGS sequence"/>
</dbReference>
<reference evidence="3" key="1">
    <citation type="journal article" date="2019" name="Int. J. Syst. Evol. Microbiol.">
        <title>The Global Catalogue of Microorganisms (GCM) 10K type strain sequencing project: providing services to taxonomists for standard genome sequencing and annotation.</title>
        <authorList>
            <consortium name="The Broad Institute Genomics Platform"/>
            <consortium name="The Broad Institute Genome Sequencing Center for Infectious Disease"/>
            <person name="Wu L."/>
            <person name="Ma J."/>
        </authorList>
    </citation>
    <scope>NUCLEOTIDE SEQUENCE [LARGE SCALE GENOMIC DNA]</scope>
    <source>
        <strain evidence="3">TBRC 5832</strain>
    </source>
</reference>
<gene>
    <name evidence="2" type="ORF">ACFO0C_49005</name>
</gene>
<feature type="signal peptide" evidence="1">
    <location>
        <begin position="1"/>
        <end position="24"/>
    </location>
</feature>
<keyword evidence="3" id="KW-1185">Reference proteome</keyword>
<evidence type="ECO:0008006" key="4">
    <source>
        <dbReference type="Google" id="ProtNLM"/>
    </source>
</evidence>